<accession>A0ABP6UXN6</accession>
<dbReference type="EMBL" id="BAABBB010000006">
    <property type="protein sequence ID" value="GAA3524185.1"/>
    <property type="molecule type" value="Genomic_DNA"/>
</dbReference>
<proteinExistence type="predicted"/>
<organism evidence="1 2">
    <name type="scientific">Nocardioides daeguensis</name>
    <dbReference type="NCBI Taxonomy" id="908359"/>
    <lineage>
        <taxon>Bacteria</taxon>
        <taxon>Bacillati</taxon>
        <taxon>Actinomycetota</taxon>
        <taxon>Actinomycetes</taxon>
        <taxon>Propionibacteriales</taxon>
        <taxon>Nocardioidaceae</taxon>
        <taxon>Nocardioides</taxon>
    </lineage>
</organism>
<evidence type="ECO:0000313" key="1">
    <source>
        <dbReference type="EMBL" id="GAA3524185.1"/>
    </source>
</evidence>
<evidence type="ECO:0008006" key="3">
    <source>
        <dbReference type="Google" id="ProtNLM"/>
    </source>
</evidence>
<protein>
    <recommendedName>
        <fullName evidence="3">DUF1918 domain-containing protein</fullName>
    </recommendedName>
</protein>
<name>A0ABP6UXN6_9ACTN</name>
<gene>
    <name evidence="1" type="ORF">GCM10022263_10820</name>
</gene>
<comment type="caution">
    <text evidence="1">The sequence shown here is derived from an EMBL/GenBank/DDBJ whole genome shotgun (WGS) entry which is preliminary data.</text>
</comment>
<evidence type="ECO:0000313" key="2">
    <source>
        <dbReference type="Proteomes" id="UP001500301"/>
    </source>
</evidence>
<keyword evidence="2" id="KW-1185">Reference proteome</keyword>
<dbReference type="RefSeq" id="WP_218235504.1">
    <property type="nucleotide sequence ID" value="NZ_BAABBB010000006.1"/>
</dbReference>
<reference evidence="2" key="1">
    <citation type="journal article" date="2019" name="Int. J. Syst. Evol. Microbiol.">
        <title>The Global Catalogue of Microorganisms (GCM) 10K type strain sequencing project: providing services to taxonomists for standard genome sequencing and annotation.</title>
        <authorList>
            <consortium name="The Broad Institute Genomics Platform"/>
            <consortium name="The Broad Institute Genome Sequencing Center for Infectious Disease"/>
            <person name="Wu L."/>
            <person name="Ma J."/>
        </authorList>
    </citation>
    <scope>NUCLEOTIDE SEQUENCE [LARGE SCALE GENOMIC DNA]</scope>
    <source>
        <strain evidence="2">JCM 17460</strain>
    </source>
</reference>
<sequence length="83" mass="8819">MHEGTVETVTVAQLEPGDVVTLPGISARCRIQVARSAVPGVVWLYVVDAVTGVRHRGHVALPLHQEVARHGTAPVPEPVPEDS</sequence>
<dbReference type="Proteomes" id="UP001500301">
    <property type="component" value="Unassembled WGS sequence"/>
</dbReference>